<evidence type="ECO:0000313" key="2">
    <source>
        <dbReference type="EMBL" id="CAA9536352.1"/>
    </source>
</evidence>
<protein>
    <submittedName>
        <fullName evidence="2">Uncharacterized protein</fullName>
    </submittedName>
</protein>
<proteinExistence type="predicted"/>
<feature type="region of interest" description="Disordered" evidence="1">
    <location>
        <begin position="1"/>
        <end position="62"/>
    </location>
</feature>
<name>A0A6J4TZ42_9ACTN</name>
<evidence type="ECO:0000256" key="1">
    <source>
        <dbReference type="SAM" id="MobiDB-lite"/>
    </source>
</evidence>
<reference evidence="2" key="1">
    <citation type="submission" date="2020-02" db="EMBL/GenBank/DDBJ databases">
        <authorList>
            <person name="Meier V. D."/>
        </authorList>
    </citation>
    <scope>NUCLEOTIDE SEQUENCE</scope>
    <source>
        <strain evidence="2">AVDCRST_MAG05</strain>
    </source>
</reference>
<dbReference type="EMBL" id="CADCVM010000524">
    <property type="protein sequence ID" value="CAA9536352.1"/>
    <property type="molecule type" value="Genomic_DNA"/>
</dbReference>
<accession>A0A6J4TZ42</accession>
<gene>
    <name evidence="2" type="ORF">AVDCRST_MAG05-4912</name>
</gene>
<organism evidence="2">
    <name type="scientific">uncultured Rubrobacteraceae bacterium</name>
    <dbReference type="NCBI Taxonomy" id="349277"/>
    <lineage>
        <taxon>Bacteria</taxon>
        <taxon>Bacillati</taxon>
        <taxon>Actinomycetota</taxon>
        <taxon>Rubrobacteria</taxon>
        <taxon>Rubrobacterales</taxon>
        <taxon>Rubrobacteraceae</taxon>
        <taxon>environmental samples</taxon>
    </lineage>
</organism>
<dbReference type="AlphaFoldDB" id="A0A6J4TZ42"/>
<sequence length="76" mass="7668">MAGGQRGPGDVHAHAPAGAGNKPNLLVGVGDRSPPRLVVSGRTSHPVRAGSSPEQNSRWLPRMGGGSLRLALIVGA</sequence>